<protein>
    <submittedName>
        <fullName evidence="2">Uncharacterized protein</fullName>
    </submittedName>
</protein>
<gene>
    <name evidence="2" type="ORF">DPMN_141496</name>
</gene>
<evidence type="ECO:0000313" key="3">
    <source>
        <dbReference type="Proteomes" id="UP000828390"/>
    </source>
</evidence>
<feature type="signal peptide" evidence="1">
    <location>
        <begin position="1"/>
        <end position="20"/>
    </location>
</feature>
<evidence type="ECO:0000256" key="1">
    <source>
        <dbReference type="SAM" id="SignalP"/>
    </source>
</evidence>
<keyword evidence="1" id="KW-0732">Signal</keyword>
<reference evidence="2" key="1">
    <citation type="journal article" date="2019" name="bioRxiv">
        <title>The Genome of the Zebra Mussel, Dreissena polymorpha: A Resource for Invasive Species Research.</title>
        <authorList>
            <person name="McCartney M.A."/>
            <person name="Auch B."/>
            <person name="Kono T."/>
            <person name="Mallez S."/>
            <person name="Zhang Y."/>
            <person name="Obille A."/>
            <person name="Becker A."/>
            <person name="Abrahante J.E."/>
            <person name="Garbe J."/>
            <person name="Badalamenti J.P."/>
            <person name="Herman A."/>
            <person name="Mangelson H."/>
            <person name="Liachko I."/>
            <person name="Sullivan S."/>
            <person name="Sone E.D."/>
            <person name="Koren S."/>
            <person name="Silverstein K.A.T."/>
            <person name="Beckman K.B."/>
            <person name="Gohl D.M."/>
        </authorList>
    </citation>
    <scope>NUCLEOTIDE SEQUENCE</scope>
    <source>
        <strain evidence="2">Duluth1</strain>
        <tissue evidence="2">Whole animal</tissue>
    </source>
</reference>
<accession>A0A9D4GFH2</accession>
<reference evidence="2" key="2">
    <citation type="submission" date="2020-11" db="EMBL/GenBank/DDBJ databases">
        <authorList>
            <person name="McCartney M.A."/>
            <person name="Auch B."/>
            <person name="Kono T."/>
            <person name="Mallez S."/>
            <person name="Becker A."/>
            <person name="Gohl D.M."/>
            <person name="Silverstein K.A.T."/>
            <person name="Koren S."/>
            <person name="Bechman K.B."/>
            <person name="Herman A."/>
            <person name="Abrahante J.E."/>
            <person name="Garbe J."/>
        </authorList>
    </citation>
    <scope>NUCLEOTIDE SEQUENCE</scope>
    <source>
        <strain evidence="2">Duluth1</strain>
        <tissue evidence="2">Whole animal</tissue>
    </source>
</reference>
<organism evidence="2 3">
    <name type="scientific">Dreissena polymorpha</name>
    <name type="common">Zebra mussel</name>
    <name type="synonym">Mytilus polymorpha</name>
    <dbReference type="NCBI Taxonomy" id="45954"/>
    <lineage>
        <taxon>Eukaryota</taxon>
        <taxon>Metazoa</taxon>
        <taxon>Spiralia</taxon>
        <taxon>Lophotrochozoa</taxon>
        <taxon>Mollusca</taxon>
        <taxon>Bivalvia</taxon>
        <taxon>Autobranchia</taxon>
        <taxon>Heteroconchia</taxon>
        <taxon>Euheterodonta</taxon>
        <taxon>Imparidentia</taxon>
        <taxon>Neoheterodontei</taxon>
        <taxon>Myida</taxon>
        <taxon>Dreissenoidea</taxon>
        <taxon>Dreissenidae</taxon>
        <taxon>Dreissena</taxon>
    </lineage>
</organism>
<comment type="caution">
    <text evidence="2">The sequence shown here is derived from an EMBL/GenBank/DDBJ whole genome shotgun (WGS) entry which is preliminary data.</text>
</comment>
<sequence length="105" mass="11522">MTGLNMIVGFPVIAVMCSHASHLGVMRNVSFFSGHYTEQVRFPPGTPTAAQENTCIEIICRIADTHERSKKNEKSGAEGYMYTTNLLSYNYEIAGENTIITDGTA</sequence>
<dbReference type="AlphaFoldDB" id="A0A9D4GFH2"/>
<dbReference type="EMBL" id="JAIWYP010000006">
    <property type="protein sequence ID" value="KAH3813047.1"/>
    <property type="molecule type" value="Genomic_DNA"/>
</dbReference>
<evidence type="ECO:0000313" key="2">
    <source>
        <dbReference type="EMBL" id="KAH3813047.1"/>
    </source>
</evidence>
<dbReference type="Proteomes" id="UP000828390">
    <property type="component" value="Unassembled WGS sequence"/>
</dbReference>
<proteinExistence type="predicted"/>
<keyword evidence="3" id="KW-1185">Reference proteome</keyword>
<feature type="chain" id="PRO_5039154466" evidence="1">
    <location>
        <begin position="21"/>
        <end position="105"/>
    </location>
</feature>
<name>A0A9D4GFH2_DREPO</name>